<dbReference type="AlphaFoldDB" id="A0A4P9WY89"/>
<sequence>MDIGGHRGTPSAVLLAWLVRVPFPDGLWRPMQNGIGVQPMRAQGFPQPAPLRQQLVRLDHLRMHDQDISHDDGQRRPEQDHACDGPRQPAEGRIPLALPRDDRAFAWRAKRGRVAPGGHGAVEIRGHVDRRRGALRRHVSEVGRLRRDRPRGQRRPLVRGGGGGRGVDWWWP</sequence>
<evidence type="ECO:0000256" key="1">
    <source>
        <dbReference type="SAM" id="MobiDB-lite"/>
    </source>
</evidence>
<feature type="compositionally biased region" description="Basic and acidic residues" evidence="1">
    <location>
        <begin position="67"/>
        <end position="84"/>
    </location>
</feature>
<reference evidence="3" key="1">
    <citation type="journal article" date="2018" name="Nat. Microbiol.">
        <title>Leveraging single-cell genomics to expand the fungal tree of life.</title>
        <authorList>
            <person name="Ahrendt S.R."/>
            <person name="Quandt C.A."/>
            <person name="Ciobanu D."/>
            <person name="Clum A."/>
            <person name="Salamov A."/>
            <person name="Andreopoulos B."/>
            <person name="Cheng J.F."/>
            <person name="Woyke T."/>
            <person name="Pelin A."/>
            <person name="Henrissat B."/>
            <person name="Reynolds N.K."/>
            <person name="Benny G.L."/>
            <person name="Smith M.E."/>
            <person name="James T.Y."/>
            <person name="Grigoriev I.V."/>
        </authorList>
    </citation>
    <scope>NUCLEOTIDE SEQUENCE [LARGE SCALE GENOMIC DNA]</scope>
    <source>
        <strain evidence="3">ATCC 52028</strain>
    </source>
</reference>
<accession>A0A4P9WY89</accession>
<name>A0A4P9WY89_9FUNG</name>
<evidence type="ECO:0000313" key="2">
    <source>
        <dbReference type="EMBL" id="RKO97682.1"/>
    </source>
</evidence>
<evidence type="ECO:0000313" key="3">
    <source>
        <dbReference type="Proteomes" id="UP000268535"/>
    </source>
</evidence>
<gene>
    <name evidence="2" type="ORF">CAUPRSCDRAFT_10659</name>
</gene>
<dbReference type="EMBL" id="ML009194">
    <property type="protein sequence ID" value="RKO97682.1"/>
    <property type="molecule type" value="Genomic_DNA"/>
</dbReference>
<proteinExistence type="predicted"/>
<feature type="region of interest" description="Disordered" evidence="1">
    <location>
        <begin position="67"/>
        <end position="94"/>
    </location>
</feature>
<protein>
    <submittedName>
        <fullName evidence="2">Uncharacterized protein</fullName>
    </submittedName>
</protein>
<organism evidence="2 3">
    <name type="scientific">Caulochytrium protostelioides</name>
    <dbReference type="NCBI Taxonomy" id="1555241"/>
    <lineage>
        <taxon>Eukaryota</taxon>
        <taxon>Fungi</taxon>
        <taxon>Fungi incertae sedis</taxon>
        <taxon>Chytridiomycota</taxon>
        <taxon>Chytridiomycota incertae sedis</taxon>
        <taxon>Chytridiomycetes</taxon>
        <taxon>Caulochytriales</taxon>
        <taxon>Caulochytriaceae</taxon>
        <taxon>Caulochytrium</taxon>
    </lineage>
</organism>
<dbReference type="Proteomes" id="UP000268535">
    <property type="component" value="Unassembled WGS sequence"/>
</dbReference>